<dbReference type="Proteomes" id="UP000240621">
    <property type="component" value="Unassembled WGS sequence"/>
</dbReference>
<feature type="region of interest" description="Disordered" evidence="1">
    <location>
        <begin position="1925"/>
        <end position="1953"/>
    </location>
</feature>
<evidence type="ECO:0000313" key="5">
    <source>
        <dbReference type="Proteomes" id="UP000240621"/>
    </source>
</evidence>
<reference evidence="3 6" key="2">
    <citation type="submission" date="2019-10" db="EMBL/GenBank/DDBJ databases">
        <title>Prolixibacter strains distinguished by the presence of nitrate reductase genes were adept at nitrate-dependent anaerobic corrosion of metallic iron and carbon steel.</title>
        <authorList>
            <person name="Iino T."/>
            <person name="Shono N."/>
            <person name="Ito K."/>
            <person name="Nakamura R."/>
            <person name="Sueoka K."/>
            <person name="Harayama S."/>
            <person name="Ohkuma M."/>
        </authorList>
    </citation>
    <scope>NUCLEOTIDE SEQUENCE [LARGE SCALE GENOMIC DNA]</scope>
    <source>
        <strain evidence="3 6">MIC1-1</strain>
    </source>
</reference>
<feature type="domain" description="Gliding motility protein SprA N-terminal" evidence="2">
    <location>
        <begin position="1106"/>
        <end position="1632"/>
    </location>
</feature>
<dbReference type="NCBIfam" id="TIGR04189">
    <property type="entry name" value="surface_SprA"/>
    <property type="match status" value="1"/>
</dbReference>
<gene>
    <name evidence="4" type="ORF">CLV93_102398</name>
    <name evidence="3" type="ORF">JCM18694_10200</name>
</gene>
<feature type="region of interest" description="Disordered" evidence="1">
    <location>
        <begin position="1153"/>
        <end position="1184"/>
    </location>
</feature>
<keyword evidence="6" id="KW-1185">Reference proteome</keyword>
<dbReference type="Pfam" id="PF14349">
    <property type="entry name" value="SprA_N"/>
    <property type="match status" value="2"/>
</dbReference>
<evidence type="ECO:0000313" key="4">
    <source>
        <dbReference type="EMBL" id="PSK84608.1"/>
    </source>
</evidence>
<dbReference type="EMBL" id="PYGC01000002">
    <property type="protein sequence ID" value="PSK84608.1"/>
    <property type="molecule type" value="Genomic_DNA"/>
</dbReference>
<comment type="caution">
    <text evidence="4">The sequence shown here is derived from an EMBL/GenBank/DDBJ whole genome shotgun (WGS) entry which is preliminary data.</text>
</comment>
<name>A0A2P8CI09_9BACT</name>
<proteinExistence type="predicted"/>
<dbReference type="EMBL" id="BLAU01000001">
    <property type="protein sequence ID" value="GET20774.1"/>
    <property type="molecule type" value="Genomic_DNA"/>
</dbReference>
<feature type="domain" description="Gliding motility protein SprA N-terminal" evidence="2">
    <location>
        <begin position="86"/>
        <end position="434"/>
    </location>
</feature>
<dbReference type="InterPro" id="IPR025684">
    <property type="entry name" value="SprA_N_dom"/>
</dbReference>
<evidence type="ECO:0000313" key="3">
    <source>
        <dbReference type="EMBL" id="GET20774.1"/>
    </source>
</evidence>
<evidence type="ECO:0000259" key="2">
    <source>
        <dbReference type="Pfam" id="PF14349"/>
    </source>
</evidence>
<dbReference type="InterPro" id="IPR026377">
    <property type="entry name" value="Cell_surface_SprA"/>
</dbReference>
<sequence length="2508" mass="284019">MLRRYRRYILAIPLLIIVVSIIGNSDASVNMGKAVRWNDNGPVKEEGDTLAVDTIGKLPYPFRDKGPFGNAGQQDSSALYLHDPSNMKKEVEYDPETGDYIFYDRIGDFNYRLPRTMSLEEYRHWDFQESIKRYWRQRMAQQSFEQQSQLIPQLKVGGESFNRIFGSNTVSIRPQGYVELSLGVQTNRIDNPSIPERMRKTTTFDFNEKVNMNVVGQIGSKLNMRVNYNTEATFDFENKMKLNYTGDEDEIVKNVEAGNVSMPLSGSLITGGTNLFGVRTDLQFGKLAVSTIFSQQKGETKTIETEGGAQKTKFKLDVTDYDANRHFFLGQYFYDHYDQALANLPVINSAITINKVEVWVTNKSNDFKESRNILALTDLGERGANRENQSISEFGDTPGLSYPENVYTFNGANQMYKSITSTYSGIRNIAQLTQVMAPLASRGFVAGRDYEKIENARRLSPSEYTVNKKLGYISLNSALNADEVLAVAYQYTANGKTYQVGEFSTDGIDAPQTLVLKLIKGTDLNPKFKNWDLMMKNVYNLGAYQLSPEDFRFDVEYQNDSTGTNLNYLPTGPLKEKILLKVMNLDNLNKQKDPYPDGLFDFIDGVTIDAATGRVFFPVVQPFGSNLKKQLGSDQTAIDRYVFQSLYDETKTVAEQDAEKNKYQLVGSYKGSASNEISLNTINVARGSVKVTAGGRELTENVDYVLDYAQGTVKIINQGLLESGTPISVSTESNNLFSMQRKTLLGTHMNYEFNKNFNLGGTVMYLHEKPLTQKVNYGEDPISNTMLGLNASYKTSSQLITNLVDALPFLDTKAESKVAVDAEFAQLLPGHSKVISNAGAVYIDDFEGTKTTIDMKTQHAWTFASTPQGQDMFPEGELVDNLANGYNRAKLAWYVIDPLLQRNTATTPKHLLEFPKQRSSNYVREVYQSEIYPDRQTPVGQPTNIPTLDLAYYPSEKGPYNFDTYPSTYSAGVAPNGSLNQPETRWGGIMRQVQTSDFEAANIEYIEFWMMDPFAEDTLQQNPGGDLYFDLGNVSEDILRDGRKSFENGLPADGNYAATCDTTAWGRVSRQQSLVKAFDNNPQARRYQDVGLDGLDSKDEESFYKTYLDQLKGLLIDSVYAKVYADPANDNFHYFRGTDYDNEKLGILQRYKNYNNPDGNSPTSDMSPEPYSTAATSIPDAEDINDDNTLSENESYFQYHLKLDRQDLTVGKNYITDAKTARVKLKDGTTSEITWYQFKIPVKQPTSTIGTISDFRSIRFMRMFLRGWKKPVVLRFATLDLVRSDWRIYEKDLSENNSVPSPNTKFEISAVNIEENANREPVNYVLPPGISRVIDPANPQIRQLNEQSMVLRTIDLPTGDARAAYKTTTVDMRRYKTLKMEVHAEAIKNHALNDDDLSLFIRIGSDYRYNYYEYEIPLKLTPPGYYSNDSQNDRFIVWPEANRMYIPLDLLPKLKLERNAKMRQAGSQLSMNDVFEKIQNGVNNNQNIIKVKGNPNLGEVTSVMIGIRNKDGSPHPGSKSVEVWVNELRLTDFDEKGGWAALGRISGNLADLGTYSFAGRTSTAGFGSIDSKMQQRSMEDSHEYDISTNLQLGKFFGEKSGVQIPMYLGFSKAVQTPEYSPLDPDVKLKDALDAAANKSERDSIKRISQDYTTRRSINFTNVHIDKPNKKGKPKVYDISNFAVTYSFNQYYHRDINTTRNETRNTRMLFSYNYNTRPKAVEPFKNVKLFRSPWFSLIRDFNFYYSPEQISFRSDMNRRYSELQYRNITNPDFIIPSSYEKDFIWDRYYDLRYSLTRSLKLDVSAQNTSRVEEPLGVRLNKNQDEYEARRDTIIQSILDGGRNTHYHHTVNASYTLPINKIPLLNWTSGSARYQSTFDWDTGPITSSEYQLGNIIQNSRSMQFNGQANLVNLYNKVPFLRKVNQKYSGGRGRRSMMRRPSPMRSDARNGGNGKEVRFADKGLNLKAGKARSIFHKLGTKDVRVTVTDAKGKPINGEVKIVNENRVTFTAPRDYTNANVLVVGTQKPSANIALEIAQFTSRLLMMVRDINISYTQTDGTVLPGYLPNTSYFGLENYAPDGSTVKSLAPGWPFVLGQQDPDFAWKAIQNGWMTTDSAQNSPYQMTHNNTLNLRAKLEPIPGLKIDLTANRSYSENSSEFYLYDAQDGWGAYNKNYFGNFTMSVITIGSAFDKLGTSGVQQSSAWDKFRDYRHIIAGRLAAQRVANPNQGYDPGKTDPTTGFPDGYGPTAAQVLIPSFFAAYTGTDPNKVSLDPFPSVKFMMPNWRLQYNGAVNAVPGLKNIMKTVSISHAYRSSYNVGSFISNLNYDELGDGFSYVRDYQDNFLPKNDINAISINESFSPLFNVDVTWLNNLTTRFEYRKSRNLTLSLTNNQLTEVYNNEMSVGLGYRFEDLKLFIKTKNSQKTLNNDLQVRADFGLRKNKTVLRKLVESDDQLTAGQQAMTIKLSADYNLSEAFIVRLYYDRIVNNPFISLSYPTANSNIGVSFRFTLSH</sequence>
<reference evidence="4 5" key="1">
    <citation type="submission" date="2018-03" db="EMBL/GenBank/DDBJ databases">
        <title>Genomic Encyclopedia of Archaeal and Bacterial Type Strains, Phase II (KMG-II): from individual species to whole genera.</title>
        <authorList>
            <person name="Goeker M."/>
        </authorList>
    </citation>
    <scope>NUCLEOTIDE SEQUENCE [LARGE SCALE GENOMIC DNA]</scope>
    <source>
        <strain evidence="4 5">DSM 27267</strain>
    </source>
</reference>
<feature type="compositionally biased region" description="Polar residues" evidence="1">
    <location>
        <begin position="1153"/>
        <end position="1166"/>
    </location>
</feature>
<evidence type="ECO:0000256" key="1">
    <source>
        <dbReference type="SAM" id="MobiDB-lite"/>
    </source>
</evidence>
<organism evidence="4 5">
    <name type="scientific">Prolixibacter denitrificans</name>
    <dbReference type="NCBI Taxonomy" id="1541063"/>
    <lineage>
        <taxon>Bacteria</taxon>
        <taxon>Pseudomonadati</taxon>
        <taxon>Bacteroidota</taxon>
        <taxon>Bacteroidia</taxon>
        <taxon>Marinilabiliales</taxon>
        <taxon>Prolixibacteraceae</taxon>
        <taxon>Prolixibacter</taxon>
    </lineage>
</organism>
<accession>A0A2P8CI09</accession>
<evidence type="ECO:0000313" key="6">
    <source>
        <dbReference type="Proteomes" id="UP000396862"/>
    </source>
</evidence>
<dbReference type="Proteomes" id="UP000396862">
    <property type="component" value="Unassembled WGS sequence"/>
</dbReference>
<protein>
    <submittedName>
        <fullName evidence="4">Cell surface protein SprA</fullName>
    </submittedName>
</protein>